<gene>
    <name evidence="6" type="ORF">PV09_03277</name>
</gene>
<dbReference type="GO" id="GO:0000324">
    <property type="term" value="C:fungal-type vacuole"/>
    <property type="evidence" value="ECO:0007669"/>
    <property type="project" value="TreeGrafter"/>
</dbReference>
<feature type="transmembrane region" description="Helical" evidence="5">
    <location>
        <begin position="26"/>
        <end position="48"/>
    </location>
</feature>
<name>A0A0D2AHR9_9PEZI</name>
<dbReference type="EMBL" id="KN847536">
    <property type="protein sequence ID" value="KIW06110.1"/>
    <property type="molecule type" value="Genomic_DNA"/>
</dbReference>
<dbReference type="Pfam" id="PF04479">
    <property type="entry name" value="RTA1"/>
    <property type="match status" value="1"/>
</dbReference>
<dbReference type="STRING" id="253628.A0A0D2AHR9"/>
<sequence length="312" mass="34435">MANLYARAGALRCKEVSPSCPVENSIYGYAPSLVWSALFLGIFAVSTIAHTVQGIRYKTWSFMIAMTIGGLCEAVGEIGRLMMHRNPFSDVGFKIQIILLTFAPAFLAAGIYLQLKHLVLTFGAEWSVLRPSLYTWIFIICDIFSIALQGAGGGIAATVQVTNSLFNVGNNITIAGLAFQVFTLLVFGMLALEYLFRTVKTHKHELNPATSTLRRTLKFKLFLCAIILAYTTILIRCVYRVAELAGGWSRKNQILRDETLFLALDSFMVSIAIVGFNLFHPGACFDFKKLGGAAQEKRDTTPSEEQMSSQTQ</sequence>
<dbReference type="InParanoid" id="A0A0D2AHR9"/>
<dbReference type="GO" id="GO:0005886">
    <property type="term" value="C:plasma membrane"/>
    <property type="evidence" value="ECO:0007669"/>
    <property type="project" value="TreeGrafter"/>
</dbReference>
<evidence type="ECO:0008006" key="8">
    <source>
        <dbReference type="Google" id="ProtNLM"/>
    </source>
</evidence>
<protein>
    <recommendedName>
        <fullName evidence="8">RTA1-domain-containing protein</fullName>
    </recommendedName>
</protein>
<dbReference type="Proteomes" id="UP000053259">
    <property type="component" value="Unassembled WGS sequence"/>
</dbReference>
<dbReference type="PANTHER" id="PTHR31465">
    <property type="entry name" value="PROTEIN RTA1-RELATED"/>
    <property type="match status" value="1"/>
</dbReference>
<evidence type="ECO:0000313" key="7">
    <source>
        <dbReference type="Proteomes" id="UP000053259"/>
    </source>
</evidence>
<comment type="subcellular location">
    <subcellularLocation>
        <location evidence="1">Membrane</location>
        <topology evidence="1">Multi-pass membrane protein</topology>
    </subcellularLocation>
</comment>
<feature type="transmembrane region" description="Helical" evidence="5">
    <location>
        <begin position="133"/>
        <end position="152"/>
    </location>
</feature>
<dbReference type="FunCoup" id="A0A0D2AHR9">
    <property type="interactions" value="28"/>
</dbReference>
<feature type="transmembrane region" description="Helical" evidence="5">
    <location>
        <begin position="95"/>
        <end position="113"/>
    </location>
</feature>
<dbReference type="InterPro" id="IPR007568">
    <property type="entry name" value="RTA1"/>
</dbReference>
<dbReference type="OrthoDB" id="4521223at2759"/>
<feature type="transmembrane region" description="Helical" evidence="5">
    <location>
        <begin position="172"/>
        <end position="196"/>
    </location>
</feature>
<dbReference type="VEuPathDB" id="FungiDB:PV09_03277"/>
<reference evidence="6 7" key="1">
    <citation type="submission" date="2015-01" db="EMBL/GenBank/DDBJ databases">
        <title>The Genome Sequence of Ochroconis gallopava CBS43764.</title>
        <authorList>
            <consortium name="The Broad Institute Genomics Platform"/>
            <person name="Cuomo C."/>
            <person name="de Hoog S."/>
            <person name="Gorbushina A."/>
            <person name="Stielow B."/>
            <person name="Teixiera M."/>
            <person name="Abouelleil A."/>
            <person name="Chapman S.B."/>
            <person name="Priest M."/>
            <person name="Young S.K."/>
            <person name="Wortman J."/>
            <person name="Nusbaum C."/>
            <person name="Birren B."/>
        </authorList>
    </citation>
    <scope>NUCLEOTIDE SEQUENCE [LARGE SCALE GENOMIC DNA]</scope>
    <source>
        <strain evidence="6 7">CBS 43764</strain>
    </source>
</reference>
<dbReference type="RefSeq" id="XP_016215979.1">
    <property type="nucleotide sequence ID" value="XM_016356456.1"/>
</dbReference>
<evidence type="ECO:0000256" key="1">
    <source>
        <dbReference type="ARBA" id="ARBA00004141"/>
    </source>
</evidence>
<evidence type="ECO:0000256" key="5">
    <source>
        <dbReference type="SAM" id="Phobius"/>
    </source>
</evidence>
<proteinExistence type="predicted"/>
<keyword evidence="4 5" id="KW-0472">Membrane</keyword>
<evidence type="ECO:0000256" key="3">
    <source>
        <dbReference type="ARBA" id="ARBA00022989"/>
    </source>
</evidence>
<keyword evidence="2 5" id="KW-0812">Transmembrane</keyword>
<feature type="transmembrane region" description="Helical" evidence="5">
    <location>
        <begin position="60"/>
        <end position="83"/>
    </location>
</feature>
<dbReference type="HOGENOM" id="CLU_033465_6_1_1"/>
<keyword evidence="7" id="KW-1185">Reference proteome</keyword>
<feature type="transmembrane region" description="Helical" evidence="5">
    <location>
        <begin position="259"/>
        <end position="279"/>
    </location>
</feature>
<evidence type="ECO:0000256" key="2">
    <source>
        <dbReference type="ARBA" id="ARBA00022692"/>
    </source>
</evidence>
<evidence type="ECO:0000313" key="6">
    <source>
        <dbReference type="EMBL" id="KIW06110.1"/>
    </source>
</evidence>
<dbReference type="GeneID" id="27311250"/>
<organism evidence="6 7">
    <name type="scientific">Verruconis gallopava</name>
    <dbReference type="NCBI Taxonomy" id="253628"/>
    <lineage>
        <taxon>Eukaryota</taxon>
        <taxon>Fungi</taxon>
        <taxon>Dikarya</taxon>
        <taxon>Ascomycota</taxon>
        <taxon>Pezizomycotina</taxon>
        <taxon>Dothideomycetes</taxon>
        <taxon>Pleosporomycetidae</taxon>
        <taxon>Venturiales</taxon>
        <taxon>Sympoventuriaceae</taxon>
        <taxon>Verruconis</taxon>
    </lineage>
</organism>
<keyword evidence="3 5" id="KW-1133">Transmembrane helix</keyword>
<accession>A0A0D2AHR9</accession>
<dbReference type="AlphaFoldDB" id="A0A0D2AHR9"/>
<dbReference type="PANTHER" id="PTHR31465:SF8">
    <property type="entry name" value="DOMAIN PROTEIN, PUTATIVE (AFU_ORTHOLOGUE AFUA_6G14140)-RELATED"/>
    <property type="match status" value="1"/>
</dbReference>
<evidence type="ECO:0000256" key="4">
    <source>
        <dbReference type="ARBA" id="ARBA00023136"/>
    </source>
</evidence>
<feature type="transmembrane region" description="Helical" evidence="5">
    <location>
        <begin position="217"/>
        <end position="239"/>
    </location>
</feature>